<proteinExistence type="inferred from homology"/>
<evidence type="ECO:0000313" key="5">
    <source>
        <dbReference type="Proteomes" id="UP000006672"/>
    </source>
</evidence>
<dbReference type="KEGG" id="bmy:BM_BM11694"/>
<accession>A0A8L7SN94</accession>
<keyword evidence="1" id="KW-0594">Phospholipid biosynthesis</keyword>
<keyword evidence="1" id="KW-0444">Lipid biosynthesis</keyword>
<dbReference type="Proteomes" id="UP000006672">
    <property type="component" value="Unassembled WGS sequence"/>
</dbReference>
<comment type="similarity">
    <text evidence="3">Belongs to the choline/ethanolamine kinase family.</text>
</comment>
<keyword evidence="2" id="KW-1208">Phospholipid metabolism</keyword>
<dbReference type="GO" id="GO:0004103">
    <property type="term" value="F:choline kinase activity"/>
    <property type="evidence" value="ECO:0007669"/>
    <property type="project" value="TreeGrafter"/>
</dbReference>
<dbReference type="AlphaFoldDB" id="A0A4E9G1F1"/>
<dbReference type="SUPFAM" id="SSF56112">
    <property type="entry name" value="Protein kinase-like (PK-like)"/>
    <property type="match status" value="1"/>
</dbReference>
<name>A0A4E9G1F1_BRUMA</name>
<organism evidence="4">
    <name type="scientific">Brugia malayi</name>
    <name type="common">Filarial nematode worm</name>
    <dbReference type="NCBI Taxonomy" id="6279"/>
    <lineage>
        <taxon>Eukaryota</taxon>
        <taxon>Metazoa</taxon>
        <taxon>Ecdysozoa</taxon>
        <taxon>Nematoda</taxon>
        <taxon>Chromadorea</taxon>
        <taxon>Rhabditida</taxon>
        <taxon>Spirurina</taxon>
        <taxon>Spiruromorpha</taxon>
        <taxon>Filarioidea</taxon>
        <taxon>Onchocercidae</taxon>
        <taxon>Brugia</taxon>
    </lineage>
</organism>
<dbReference type="GO" id="GO:0004305">
    <property type="term" value="F:ethanolamine kinase activity"/>
    <property type="evidence" value="ECO:0007669"/>
    <property type="project" value="TreeGrafter"/>
</dbReference>
<gene>
    <name evidence="4" type="primary">Bma-cka-1.1</name>
    <name evidence="4" type="ORF">BM_BM11694</name>
</gene>
<sequence>MTDERNTLKCIFGRSFDDLQLRNKLSQLCATYLGGIWTTVPSEQIRIATQRRLSPRLLGIFPGGRFEEYIPSRPLTNDEYCKACVAQEVGRILARIHSLDMPISKECRLAQFVDDMIERLRSSDRWKTQNYPMHTTLAKVDKALYPDLITIDLLAEELEICKKCLAQSGSPLVFSNNDLHEGNLLYVMVSKLLIRV</sequence>
<dbReference type="GO" id="GO:0005737">
    <property type="term" value="C:cytoplasm"/>
    <property type="evidence" value="ECO:0007669"/>
    <property type="project" value="TreeGrafter"/>
</dbReference>
<dbReference type="CTD" id="66057631"/>
<evidence type="ECO:0008006" key="7">
    <source>
        <dbReference type="Google" id="ProtNLM"/>
    </source>
</evidence>
<dbReference type="EMBL" id="CAAKNF010000195">
    <property type="protein sequence ID" value="VIO99156.1"/>
    <property type="molecule type" value="Genomic_DNA"/>
</dbReference>
<dbReference type="PANTHER" id="PTHR22603">
    <property type="entry name" value="CHOLINE/ETHANOALAMINE KINASE"/>
    <property type="match status" value="1"/>
</dbReference>
<evidence type="ECO:0000313" key="4">
    <source>
        <dbReference type="EMBL" id="VIO99156.1"/>
    </source>
</evidence>
<dbReference type="Gene3D" id="3.90.1200.10">
    <property type="match status" value="1"/>
</dbReference>
<keyword evidence="5" id="KW-1185">Reference proteome</keyword>
<accession>A0A4E9G1F1</accession>
<reference evidence="6" key="3">
    <citation type="submission" date="2022-04" db="UniProtKB">
        <authorList>
            <consortium name="WormBaseParasite"/>
        </authorList>
    </citation>
    <scope>IDENTIFICATION</scope>
</reference>
<dbReference type="Pfam" id="PF01633">
    <property type="entry name" value="Choline_kinase"/>
    <property type="match status" value="1"/>
</dbReference>
<evidence type="ECO:0000256" key="2">
    <source>
        <dbReference type="ARBA" id="ARBA00023264"/>
    </source>
</evidence>
<reference evidence="5" key="1">
    <citation type="journal article" date="2007" name="Science">
        <title>Draft genome of the filarial nematode parasite Brugia malayi.</title>
        <authorList>
            <person name="Ghedin E."/>
            <person name="Wang S."/>
            <person name="Spiro D."/>
            <person name="Caler E."/>
            <person name="Zhao Q."/>
            <person name="Crabtree J."/>
            <person name="Allen J.E."/>
            <person name="Delcher A.L."/>
            <person name="Guiliano D.B."/>
            <person name="Miranda-Saavedra D."/>
            <person name="Angiuoli S.V."/>
            <person name="Creasy T."/>
            <person name="Amedeo P."/>
            <person name="Haas B."/>
            <person name="El-Sayed N.M."/>
            <person name="Wortman J.R."/>
            <person name="Feldblyum T."/>
            <person name="Tallon L."/>
            <person name="Schatz M."/>
            <person name="Shumway M."/>
            <person name="Koo H."/>
            <person name="Salzberg S.L."/>
            <person name="Schobel S."/>
            <person name="Pertea M."/>
            <person name="Pop M."/>
            <person name="White O."/>
            <person name="Barton G.J."/>
            <person name="Carlow C.K."/>
            <person name="Crawford M.J."/>
            <person name="Daub J."/>
            <person name="Dimmic M.W."/>
            <person name="Estes C.F."/>
            <person name="Foster J.M."/>
            <person name="Ganatra M."/>
            <person name="Gregory W.F."/>
            <person name="Johnson N.M."/>
            <person name="Jin J."/>
            <person name="Komuniecki R."/>
            <person name="Korf I."/>
            <person name="Kumar S."/>
            <person name="Laney S."/>
            <person name="Li B.W."/>
            <person name="Li W."/>
            <person name="Lindblom T.H."/>
            <person name="Lustigman S."/>
            <person name="Ma D."/>
            <person name="Maina C.V."/>
            <person name="Martin D.M."/>
            <person name="McCarter J.P."/>
            <person name="McReynolds L."/>
            <person name="Mitreva M."/>
            <person name="Nutman T.B."/>
            <person name="Parkinson J."/>
            <person name="Peregrin-Alvarez J.M."/>
            <person name="Poole C."/>
            <person name="Ren Q."/>
            <person name="Saunders L."/>
            <person name="Sluder A.E."/>
            <person name="Smith K."/>
            <person name="Stanke M."/>
            <person name="Unnasch T.R."/>
            <person name="Ware J."/>
            <person name="Wei A.D."/>
            <person name="Weil G."/>
            <person name="Williams D.J."/>
            <person name="Zhang Y."/>
            <person name="Williams S.A."/>
            <person name="Fraser-Liggett C."/>
            <person name="Slatko B."/>
            <person name="Blaxter M.L."/>
            <person name="Scott A.L."/>
        </authorList>
    </citation>
    <scope>NUCLEOTIDE SEQUENCE</scope>
    <source>
        <strain evidence="5">FR3</strain>
    </source>
</reference>
<keyword evidence="1" id="KW-0443">Lipid metabolism</keyword>
<dbReference type="GeneID" id="66057631"/>
<dbReference type="PANTHER" id="PTHR22603:SF93">
    <property type="entry name" value="RE24176P"/>
    <property type="match status" value="1"/>
</dbReference>
<dbReference type="InterPro" id="IPR011009">
    <property type="entry name" value="Kinase-like_dom_sf"/>
</dbReference>
<evidence type="ECO:0000313" key="6">
    <source>
        <dbReference type="WBParaSite" id="Bm11694.1"/>
    </source>
</evidence>
<dbReference type="RefSeq" id="XP_042938243.1">
    <property type="nucleotide sequence ID" value="XM_043082309.1"/>
</dbReference>
<protein>
    <recommendedName>
        <fullName evidence="7">Choline/ethanolamine kinase</fullName>
    </recommendedName>
</protein>
<dbReference type="OrthoDB" id="3649325at2759"/>
<dbReference type="WBParaSite" id="Bm11694.1">
    <property type="protein sequence ID" value="Bm11694.1"/>
    <property type="gene ID" value="WBGene00231955"/>
</dbReference>
<reference evidence="4" key="2">
    <citation type="submission" date="2019-04" db="EMBL/GenBank/DDBJ databases">
        <authorList>
            <person name="Howe K."/>
            <person name="Paulini M."/>
            <person name="Williams G."/>
        </authorList>
    </citation>
    <scope>NUCLEOTIDE SEQUENCE [LARGE SCALE GENOMIC DNA]</scope>
    <source>
        <strain evidence="4">FR3</strain>
    </source>
</reference>
<evidence type="ECO:0000256" key="3">
    <source>
        <dbReference type="ARBA" id="ARBA00038211"/>
    </source>
</evidence>
<evidence type="ECO:0000256" key="1">
    <source>
        <dbReference type="ARBA" id="ARBA00023209"/>
    </source>
</evidence>
<dbReference type="GO" id="GO:0006646">
    <property type="term" value="P:phosphatidylethanolamine biosynthetic process"/>
    <property type="evidence" value="ECO:0007669"/>
    <property type="project" value="TreeGrafter"/>
</dbReference>